<feature type="transmembrane region" description="Helical" evidence="1">
    <location>
        <begin position="39"/>
        <end position="61"/>
    </location>
</feature>
<keyword evidence="1" id="KW-1133">Transmembrane helix</keyword>
<feature type="transmembrane region" description="Helical" evidence="1">
    <location>
        <begin position="68"/>
        <end position="90"/>
    </location>
</feature>
<organism evidence="2 3">
    <name type="scientific">Pustulibacterium marinum</name>
    <dbReference type="NCBI Taxonomy" id="1224947"/>
    <lineage>
        <taxon>Bacteria</taxon>
        <taxon>Pseudomonadati</taxon>
        <taxon>Bacteroidota</taxon>
        <taxon>Flavobacteriia</taxon>
        <taxon>Flavobacteriales</taxon>
        <taxon>Flavobacteriaceae</taxon>
        <taxon>Pustulibacterium</taxon>
    </lineage>
</organism>
<feature type="transmembrane region" description="Helical" evidence="1">
    <location>
        <begin position="10"/>
        <end position="27"/>
    </location>
</feature>
<evidence type="ECO:0000256" key="1">
    <source>
        <dbReference type="SAM" id="Phobius"/>
    </source>
</evidence>
<dbReference type="STRING" id="1224947.SAMN05216480_10243"/>
<evidence type="ECO:0000313" key="2">
    <source>
        <dbReference type="EMBL" id="SFU37529.1"/>
    </source>
</evidence>
<dbReference type="Proteomes" id="UP000199138">
    <property type="component" value="Unassembled WGS sequence"/>
</dbReference>
<reference evidence="2 3" key="1">
    <citation type="submission" date="2016-10" db="EMBL/GenBank/DDBJ databases">
        <authorList>
            <person name="de Groot N.N."/>
        </authorList>
    </citation>
    <scope>NUCLEOTIDE SEQUENCE [LARGE SCALE GENOMIC DNA]</scope>
    <source>
        <strain evidence="2 3">CGMCC 1.12333</strain>
    </source>
</reference>
<gene>
    <name evidence="2" type="ORF">SAMN05216480_10243</name>
</gene>
<sequence length="131" mass="15031">MTKFYQSTKYLWIVSRILLIILFSAAISNRIKETTMSDIIVSSVFIMVIFLLIVLAIMGFLKKKAHYVLHFMVGILITLFGILCSYLLLTFGETKYAVHIKMGFQLAPLWIVLYGIYEITNGINSLKIKQD</sequence>
<protein>
    <submittedName>
        <fullName evidence="2">Uncharacterized protein</fullName>
    </submittedName>
</protein>
<dbReference type="EMBL" id="FPBK01000002">
    <property type="protein sequence ID" value="SFU37529.1"/>
    <property type="molecule type" value="Genomic_DNA"/>
</dbReference>
<name>A0A1I7FMU2_9FLAO</name>
<proteinExistence type="predicted"/>
<dbReference type="AlphaFoldDB" id="A0A1I7FMU2"/>
<keyword evidence="1" id="KW-0472">Membrane</keyword>
<keyword evidence="1" id="KW-0812">Transmembrane</keyword>
<evidence type="ECO:0000313" key="3">
    <source>
        <dbReference type="Proteomes" id="UP000199138"/>
    </source>
</evidence>
<keyword evidence="3" id="KW-1185">Reference proteome</keyword>
<accession>A0A1I7FMU2</accession>
<feature type="transmembrane region" description="Helical" evidence="1">
    <location>
        <begin position="96"/>
        <end position="117"/>
    </location>
</feature>